<feature type="domain" description="STPR" evidence="1">
    <location>
        <begin position="101"/>
        <end position="174"/>
    </location>
</feature>
<accession>A0A8J9UE94</accession>
<dbReference type="Pfam" id="PF21107">
    <property type="entry name" value="STPRs"/>
    <property type="match status" value="1"/>
</dbReference>
<dbReference type="InterPro" id="IPR048998">
    <property type="entry name" value="STPR"/>
</dbReference>
<keyword evidence="3" id="KW-1185">Reference proteome</keyword>
<dbReference type="Proteomes" id="UP000838878">
    <property type="component" value="Chromosome 13"/>
</dbReference>
<organism evidence="2 3">
    <name type="scientific">Brenthis ino</name>
    <name type="common">lesser marbled fritillary</name>
    <dbReference type="NCBI Taxonomy" id="405034"/>
    <lineage>
        <taxon>Eukaryota</taxon>
        <taxon>Metazoa</taxon>
        <taxon>Ecdysozoa</taxon>
        <taxon>Arthropoda</taxon>
        <taxon>Hexapoda</taxon>
        <taxon>Insecta</taxon>
        <taxon>Pterygota</taxon>
        <taxon>Neoptera</taxon>
        <taxon>Endopterygota</taxon>
        <taxon>Lepidoptera</taxon>
        <taxon>Glossata</taxon>
        <taxon>Ditrysia</taxon>
        <taxon>Papilionoidea</taxon>
        <taxon>Nymphalidae</taxon>
        <taxon>Heliconiinae</taxon>
        <taxon>Argynnini</taxon>
        <taxon>Brenthis</taxon>
    </lineage>
</organism>
<name>A0A8J9UE94_9NEOP</name>
<dbReference type="AlphaFoldDB" id="A0A8J9UE94"/>
<dbReference type="OrthoDB" id="10057854at2759"/>
<evidence type="ECO:0000313" key="2">
    <source>
        <dbReference type="EMBL" id="CAH0718761.1"/>
    </source>
</evidence>
<feature type="non-terminal residue" evidence="2">
    <location>
        <position position="228"/>
    </location>
</feature>
<evidence type="ECO:0000313" key="3">
    <source>
        <dbReference type="Proteomes" id="UP000838878"/>
    </source>
</evidence>
<gene>
    <name evidence="2" type="ORF">BINO364_LOCUS5192</name>
</gene>
<sequence>MGDFSASDCSWKKMVIAKSNNKWISTIKSEDSTSPIHSTMNTTNLSIDFKSIKSEKDEDNSKNDEVEAETMVQEMDPLLIETASCRVRRRSSTSKNETPEERAARLAKMSAYAARRLANETPEQRALRLKRMSEYAAKRLAQESSEQRARRLARMSAYSAKRLANESPEQRQARLVRMSAYAAKRQAMKKVINPSQENSFTSEYANYDPTNVSQTKAANVECHSYRTT</sequence>
<reference evidence="2" key="1">
    <citation type="submission" date="2021-12" db="EMBL/GenBank/DDBJ databases">
        <authorList>
            <person name="Martin H S."/>
        </authorList>
    </citation>
    <scope>NUCLEOTIDE SEQUENCE</scope>
</reference>
<evidence type="ECO:0000259" key="1">
    <source>
        <dbReference type="Pfam" id="PF21107"/>
    </source>
</evidence>
<protein>
    <recommendedName>
        <fullName evidence="1">STPR domain-containing protein</fullName>
    </recommendedName>
</protein>
<dbReference type="EMBL" id="OV170233">
    <property type="protein sequence ID" value="CAH0718761.1"/>
    <property type="molecule type" value="Genomic_DNA"/>
</dbReference>
<proteinExistence type="predicted"/>